<evidence type="ECO:0000313" key="3">
    <source>
        <dbReference type="Proteomes" id="UP001499930"/>
    </source>
</evidence>
<dbReference type="InterPro" id="IPR036513">
    <property type="entry name" value="STAS_dom_sf"/>
</dbReference>
<evidence type="ECO:0000259" key="1">
    <source>
        <dbReference type="PROSITE" id="PS50801"/>
    </source>
</evidence>
<proteinExistence type="predicted"/>
<dbReference type="PANTHER" id="PTHR33495:SF2">
    <property type="entry name" value="ANTI-SIGMA FACTOR ANTAGONIST TM_1081-RELATED"/>
    <property type="match status" value="1"/>
</dbReference>
<dbReference type="CDD" id="cd07043">
    <property type="entry name" value="STAS_anti-anti-sigma_factors"/>
    <property type="match status" value="1"/>
</dbReference>
<dbReference type="Proteomes" id="UP001499930">
    <property type="component" value="Unassembled WGS sequence"/>
</dbReference>
<comment type="caution">
    <text evidence="2">The sequence shown here is derived from an EMBL/GenBank/DDBJ whole genome shotgun (WGS) entry which is preliminary data.</text>
</comment>
<dbReference type="Gene3D" id="3.30.750.24">
    <property type="entry name" value="STAS domain"/>
    <property type="match status" value="1"/>
</dbReference>
<dbReference type="InterPro" id="IPR002645">
    <property type="entry name" value="STAS_dom"/>
</dbReference>
<name>A0ABN3Y4W2_9ACTN</name>
<dbReference type="PROSITE" id="PS50801">
    <property type="entry name" value="STAS"/>
    <property type="match status" value="1"/>
</dbReference>
<dbReference type="Pfam" id="PF01740">
    <property type="entry name" value="STAS"/>
    <property type="match status" value="1"/>
</dbReference>
<dbReference type="RefSeq" id="WP_344895748.1">
    <property type="nucleotide sequence ID" value="NZ_BAAAWD010000007.1"/>
</dbReference>
<dbReference type="PANTHER" id="PTHR33495">
    <property type="entry name" value="ANTI-SIGMA FACTOR ANTAGONIST TM_1081-RELATED-RELATED"/>
    <property type="match status" value="1"/>
</dbReference>
<gene>
    <name evidence="2" type="ORF">GCM10017559_34740</name>
</gene>
<keyword evidence="3" id="KW-1185">Reference proteome</keyword>
<reference evidence="2 3" key="1">
    <citation type="journal article" date="2019" name="Int. J. Syst. Evol. Microbiol.">
        <title>The Global Catalogue of Microorganisms (GCM) 10K type strain sequencing project: providing services to taxonomists for standard genome sequencing and annotation.</title>
        <authorList>
            <consortium name="The Broad Institute Genomics Platform"/>
            <consortium name="The Broad Institute Genome Sequencing Center for Infectious Disease"/>
            <person name="Wu L."/>
            <person name="Ma J."/>
        </authorList>
    </citation>
    <scope>NUCLEOTIDE SEQUENCE [LARGE SCALE GENOMIC DNA]</scope>
    <source>
        <strain evidence="2 3">JCM 3106</strain>
    </source>
</reference>
<protein>
    <submittedName>
        <fullName evidence="2">STAS domain-containing protein</fullName>
    </submittedName>
</protein>
<evidence type="ECO:0000313" key="2">
    <source>
        <dbReference type="EMBL" id="GAA3009308.1"/>
    </source>
</evidence>
<accession>A0ABN3Y4W2</accession>
<sequence length="112" mass="12536">MTPLSITVTDHDTCSVITLVGELDRLSADRLRRTVERLVDRGRTRLIADVAELTFCDSVGVWALLECHHHAATMDGWLRVAFVHGTLKRILQIIGTTRAQPSTTDLIVLMDR</sequence>
<dbReference type="SUPFAM" id="SSF52091">
    <property type="entry name" value="SpoIIaa-like"/>
    <property type="match status" value="1"/>
</dbReference>
<feature type="domain" description="STAS" evidence="1">
    <location>
        <begin position="4"/>
        <end position="112"/>
    </location>
</feature>
<organism evidence="2 3">
    <name type="scientific">Streptosporangium longisporum</name>
    <dbReference type="NCBI Taxonomy" id="46187"/>
    <lineage>
        <taxon>Bacteria</taxon>
        <taxon>Bacillati</taxon>
        <taxon>Actinomycetota</taxon>
        <taxon>Actinomycetes</taxon>
        <taxon>Streptosporangiales</taxon>
        <taxon>Streptosporangiaceae</taxon>
        <taxon>Streptosporangium</taxon>
    </lineage>
</organism>
<dbReference type="EMBL" id="BAAAWD010000007">
    <property type="protein sequence ID" value="GAA3009308.1"/>
    <property type="molecule type" value="Genomic_DNA"/>
</dbReference>